<dbReference type="Proteomes" id="UP000182190">
    <property type="component" value="Unassembled WGS sequence"/>
</dbReference>
<accession>A0A7Z9DUQ3</accession>
<reference evidence="1" key="1">
    <citation type="submission" date="2019-10" db="EMBL/GenBank/DDBJ databases">
        <authorList>
            <consortium name="Genoscope - CEA"/>
            <person name="William W."/>
        </authorList>
    </citation>
    <scope>NUCLEOTIDE SEQUENCE [LARGE SCALE GENOMIC DNA]</scope>
    <source>
        <strain evidence="1">BBR_PRJEB10994</strain>
    </source>
</reference>
<protein>
    <submittedName>
        <fullName evidence="1">Uncharacterized protein</fullName>
    </submittedName>
</protein>
<keyword evidence="2" id="KW-1185">Reference proteome</keyword>
<organism evidence="1 2">
    <name type="scientific">Planktothrix paucivesiculata PCC 9631</name>
    <dbReference type="NCBI Taxonomy" id="671071"/>
    <lineage>
        <taxon>Bacteria</taxon>
        <taxon>Bacillati</taxon>
        <taxon>Cyanobacteriota</taxon>
        <taxon>Cyanophyceae</taxon>
        <taxon>Oscillatoriophycideae</taxon>
        <taxon>Oscillatoriales</taxon>
        <taxon>Microcoleaceae</taxon>
        <taxon>Planktothrix</taxon>
    </lineage>
</organism>
<proteinExistence type="predicted"/>
<comment type="caution">
    <text evidence="1">The sequence shown here is derived from an EMBL/GenBank/DDBJ whole genome shotgun (WGS) entry which is preliminary data.</text>
</comment>
<gene>
    <name evidence="1" type="ORF">PL9631_1030058</name>
</gene>
<sequence>MLKIAKPGKSSNQNENTDFIKIKERKKLNNQDLCYSLSLVVA</sequence>
<evidence type="ECO:0000313" key="1">
    <source>
        <dbReference type="EMBL" id="VXD11478.1"/>
    </source>
</evidence>
<evidence type="ECO:0000313" key="2">
    <source>
        <dbReference type="Proteomes" id="UP000182190"/>
    </source>
</evidence>
<dbReference type="EMBL" id="CZCS02000006">
    <property type="protein sequence ID" value="VXD11478.1"/>
    <property type="molecule type" value="Genomic_DNA"/>
</dbReference>
<name>A0A7Z9DUQ3_9CYAN</name>
<dbReference type="AlphaFoldDB" id="A0A7Z9DUQ3"/>